<accession>A0AA39F592</accession>
<name>A0AA39F592_MICHY</name>
<evidence type="ECO:0000313" key="15">
    <source>
        <dbReference type="EMBL" id="KAK0163172.1"/>
    </source>
</evidence>
<proteinExistence type="inferred from homology"/>
<evidence type="ECO:0000256" key="2">
    <source>
        <dbReference type="ARBA" id="ARBA00004298"/>
    </source>
</evidence>
<sequence length="109" mass="12607">MGGHGHGPVDPYKVPSPDSYKLEDAPELLKYQAKLAKIGLKDPWIRNHIWRYDKRYGTIASRWFWLMFRGIPTGLVAFGLTLAVENALGVDYHPWHHEHNDHGHEEKSH</sequence>
<dbReference type="PANTHER" id="PTHR15082:SF2">
    <property type="entry name" value="NADH DEHYDROGENASE [UBIQUINONE] 1 BETA SUBCOMPLEX SUBUNIT 3"/>
    <property type="match status" value="1"/>
</dbReference>
<dbReference type="AlphaFoldDB" id="A0AA39F592"/>
<dbReference type="GO" id="GO:0022900">
    <property type="term" value="P:electron transport chain"/>
    <property type="evidence" value="ECO:0007669"/>
    <property type="project" value="InterPro"/>
</dbReference>
<evidence type="ECO:0000256" key="4">
    <source>
        <dbReference type="ARBA" id="ARBA00018680"/>
    </source>
</evidence>
<evidence type="ECO:0000256" key="7">
    <source>
        <dbReference type="ARBA" id="ARBA00022692"/>
    </source>
</evidence>
<gene>
    <name evidence="15" type="ORF">PV327_006880</name>
</gene>
<comment type="similarity">
    <text evidence="3">Belongs to the complex I NDUFB3 subunit family.</text>
</comment>
<organism evidence="15 16">
    <name type="scientific">Microctonus hyperodae</name>
    <name type="common">Parasitoid wasp</name>
    <dbReference type="NCBI Taxonomy" id="165561"/>
    <lineage>
        <taxon>Eukaryota</taxon>
        <taxon>Metazoa</taxon>
        <taxon>Ecdysozoa</taxon>
        <taxon>Arthropoda</taxon>
        <taxon>Hexapoda</taxon>
        <taxon>Insecta</taxon>
        <taxon>Pterygota</taxon>
        <taxon>Neoptera</taxon>
        <taxon>Endopterygota</taxon>
        <taxon>Hymenoptera</taxon>
        <taxon>Apocrita</taxon>
        <taxon>Ichneumonoidea</taxon>
        <taxon>Braconidae</taxon>
        <taxon>Euphorinae</taxon>
        <taxon>Microctonus</taxon>
    </lineage>
</organism>
<keyword evidence="8" id="KW-0999">Mitochondrion inner membrane</keyword>
<dbReference type="GO" id="GO:0032981">
    <property type="term" value="P:mitochondrial respiratory chain complex I assembly"/>
    <property type="evidence" value="ECO:0007669"/>
    <property type="project" value="TreeGrafter"/>
</dbReference>
<dbReference type="PANTHER" id="PTHR15082">
    <property type="entry name" value="NADH-UBIQUINONE OXIDOREDUCTASE B12 SUBUNIT"/>
    <property type="match status" value="1"/>
</dbReference>
<evidence type="ECO:0000256" key="5">
    <source>
        <dbReference type="ARBA" id="ARBA00022448"/>
    </source>
</evidence>
<comment type="function">
    <text evidence="1">Accessory subunit of the mitochondrial membrane respiratory chain NADH dehydrogenase (Complex I), that is believed not to be involved in catalysis. Complex I functions in the transfer of electrons from NADH to the respiratory chain. The immediate electron acceptor for the enzyme is believed to be ubiquinone.</text>
</comment>
<comment type="caution">
    <text evidence="15">The sequence shown here is derived from an EMBL/GenBank/DDBJ whole genome shotgun (WGS) entry which is preliminary data.</text>
</comment>
<evidence type="ECO:0000256" key="6">
    <source>
        <dbReference type="ARBA" id="ARBA00022660"/>
    </source>
</evidence>
<evidence type="ECO:0000256" key="1">
    <source>
        <dbReference type="ARBA" id="ARBA00003195"/>
    </source>
</evidence>
<evidence type="ECO:0000256" key="9">
    <source>
        <dbReference type="ARBA" id="ARBA00022982"/>
    </source>
</evidence>
<reference evidence="15" key="2">
    <citation type="submission" date="2023-03" db="EMBL/GenBank/DDBJ databases">
        <authorList>
            <person name="Inwood S.N."/>
            <person name="Skelly J.G."/>
            <person name="Guhlin J."/>
            <person name="Harrop T.W.R."/>
            <person name="Goldson S.G."/>
            <person name="Dearden P.K."/>
        </authorList>
    </citation>
    <scope>NUCLEOTIDE SEQUENCE</scope>
    <source>
        <strain evidence="15">Lincoln</strain>
        <tissue evidence="15">Whole body</tissue>
    </source>
</reference>
<keyword evidence="5" id="KW-0813">Transport</keyword>
<keyword evidence="7" id="KW-0812">Transmembrane</keyword>
<evidence type="ECO:0000256" key="10">
    <source>
        <dbReference type="ARBA" id="ARBA00022989"/>
    </source>
</evidence>
<keyword evidence="6" id="KW-0679">Respiratory chain</keyword>
<evidence type="ECO:0000256" key="13">
    <source>
        <dbReference type="ARBA" id="ARBA00030217"/>
    </source>
</evidence>
<keyword evidence="10" id="KW-1133">Transmembrane helix</keyword>
<evidence type="ECO:0000256" key="11">
    <source>
        <dbReference type="ARBA" id="ARBA00023128"/>
    </source>
</evidence>
<evidence type="ECO:0000256" key="14">
    <source>
        <dbReference type="ARBA" id="ARBA00032688"/>
    </source>
</evidence>
<dbReference type="Proteomes" id="UP001168972">
    <property type="component" value="Unassembled WGS sequence"/>
</dbReference>
<dbReference type="GO" id="GO:0005743">
    <property type="term" value="C:mitochondrial inner membrane"/>
    <property type="evidence" value="ECO:0007669"/>
    <property type="project" value="UniProtKB-SubCell"/>
</dbReference>
<dbReference type="Pfam" id="PF08122">
    <property type="entry name" value="NDUF_B12"/>
    <property type="match status" value="1"/>
</dbReference>
<evidence type="ECO:0000256" key="8">
    <source>
        <dbReference type="ARBA" id="ARBA00022792"/>
    </source>
</evidence>
<keyword evidence="12" id="KW-0472">Membrane</keyword>
<protein>
    <recommendedName>
        <fullName evidence="4">NADH dehydrogenase [ubiquinone] 1 beta subcomplex subunit 3</fullName>
    </recommendedName>
    <alternativeName>
        <fullName evidence="13">Complex I-B12</fullName>
    </alternativeName>
    <alternativeName>
        <fullName evidence="14">NADH-ubiquinone oxidoreductase B12 subunit</fullName>
    </alternativeName>
</protein>
<evidence type="ECO:0000256" key="3">
    <source>
        <dbReference type="ARBA" id="ARBA00005667"/>
    </source>
</evidence>
<dbReference type="InterPro" id="IPR012576">
    <property type="entry name" value="NDUFB3"/>
</dbReference>
<keyword evidence="9" id="KW-0249">Electron transport</keyword>
<evidence type="ECO:0000256" key="12">
    <source>
        <dbReference type="ARBA" id="ARBA00023136"/>
    </source>
</evidence>
<evidence type="ECO:0000313" key="16">
    <source>
        <dbReference type="Proteomes" id="UP001168972"/>
    </source>
</evidence>
<keyword evidence="16" id="KW-1185">Reference proteome</keyword>
<keyword evidence="11" id="KW-0496">Mitochondrion</keyword>
<dbReference type="EMBL" id="JAQQBR010001833">
    <property type="protein sequence ID" value="KAK0163172.1"/>
    <property type="molecule type" value="Genomic_DNA"/>
</dbReference>
<comment type="subcellular location">
    <subcellularLocation>
        <location evidence="2">Mitochondrion inner membrane</location>
        <topology evidence="2">Single-pass membrane protein</topology>
        <orientation evidence="2">Matrix side</orientation>
    </subcellularLocation>
</comment>
<reference evidence="15" key="1">
    <citation type="journal article" date="2023" name="bioRxiv">
        <title>Scaffold-level genome assemblies of two parasitoid biocontrol wasps reveal the parthenogenesis mechanism and an associated novel virus.</title>
        <authorList>
            <person name="Inwood S."/>
            <person name="Skelly J."/>
            <person name="Guhlin J."/>
            <person name="Harrop T."/>
            <person name="Goldson S."/>
            <person name="Dearden P."/>
        </authorList>
    </citation>
    <scope>NUCLEOTIDE SEQUENCE</scope>
    <source>
        <strain evidence="15">Lincoln</strain>
        <tissue evidence="15">Whole body</tissue>
    </source>
</reference>